<proteinExistence type="predicted"/>
<dbReference type="AlphaFoldDB" id="A0A218W7B3"/>
<comment type="caution">
    <text evidence="1">The sequence shown here is derived from an EMBL/GenBank/DDBJ whole genome shotgun (WGS) entry which is preliminary data.</text>
</comment>
<evidence type="ECO:0000313" key="2">
    <source>
        <dbReference type="Proteomes" id="UP000197138"/>
    </source>
</evidence>
<accession>A0A218W7B3</accession>
<organism evidence="1 2">
    <name type="scientific">Punica granatum</name>
    <name type="common">Pomegranate</name>
    <dbReference type="NCBI Taxonomy" id="22663"/>
    <lineage>
        <taxon>Eukaryota</taxon>
        <taxon>Viridiplantae</taxon>
        <taxon>Streptophyta</taxon>
        <taxon>Embryophyta</taxon>
        <taxon>Tracheophyta</taxon>
        <taxon>Spermatophyta</taxon>
        <taxon>Magnoliopsida</taxon>
        <taxon>eudicotyledons</taxon>
        <taxon>Gunneridae</taxon>
        <taxon>Pentapetalae</taxon>
        <taxon>rosids</taxon>
        <taxon>malvids</taxon>
        <taxon>Myrtales</taxon>
        <taxon>Lythraceae</taxon>
        <taxon>Punica</taxon>
    </lineage>
</organism>
<gene>
    <name evidence="1" type="ORF">CDL15_Pgr016301</name>
</gene>
<evidence type="ECO:0000313" key="1">
    <source>
        <dbReference type="EMBL" id="OWM68101.1"/>
    </source>
</evidence>
<dbReference type="Proteomes" id="UP000197138">
    <property type="component" value="Unassembled WGS sequence"/>
</dbReference>
<sequence length="100" mass="11224">MTTVRHASKTRSVLLWRSPDVWSSRQVCSNLARAVSSGTVCKLPNYLITRAGKYVVDPTWLTSETPLKSKHLRAAGFGWHSRGSPLKASGWYFANKFDQL</sequence>
<name>A0A218W7B3_PUNGR</name>
<reference evidence="2" key="1">
    <citation type="journal article" date="2017" name="Plant J.">
        <title>The pomegranate (Punica granatum L.) genome and the genomics of punicalagin biosynthesis.</title>
        <authorList>
            <person name="Qin G."/>
            <person name="Xu C."/>
            <person name="Ming R."/>
            <person name="Tang H."/>
            <person name="Guyot R."/>
            <person name="Kramer E.M."/>
            <person name="Hu Y."/>
            <person name="Yi X."/>
            <person name="Qi Y."/>
            <person name="Xu X."/>
            <person name="Gao Z."/>
            <person name="Pan H."/>
            <person name="Jian J."/>
            <person name="Tian Y."/>
            <person name="Yue Z."/>
            <person name="Xu Y."/>
        </authorList>
    </citation>
    <scope>NUCLEOTIDE SEQUENCE [LARGE SCALE GENOMIC DNA]</scope>
    <source>
        <strain evidence="2">cv. Dabenzi</strain>
    </source>
</reference>
<protein>
    <submittedName>
        <fullName evidence="1">Uncharacterized protein</fullName>
    </submittedName>
</protein>
<dbReference type="EMBL" id="MTKT01005171">
    <property type="protein sequence ID" value="OWM68101.1"/>
    <property type="molecule type" value="Genomic_DNA"/>
</dbReference>